<evidence type="ECO:0000313" key="2">
    <source>
        <dbReference type="EMBL" id="QIS13341.1"/>
    </source>
</evidence>
<proteinExistence type="inferred from homology"/>
<dbReference type="PIRSF" id="PIRSF001439">
    <property type="entry name" value="CryM"/>
    <property type="match status" value="1"/>
</dbReference>
<keyword evidence="3" id="KW-1185">Reference proteome</keyword>
<dbReference type="AlphaFoldDB" id="A0A6G9YJG9"/>
<dbReference type="Gene3D" id="3.30.1780.10">
    <property type="entry name" value="ornithine cyclodeaminase, domain 1"/>
    <property type="match status" value="1"/>
</dbReference>
<organism evidence="2 3">
    <name type="scientific">Nocardia arthritidis</name>
    <dbReference type="NCBI Taxonomy" id="228602"/>
    <lineage>
        <taxon>Bacteria</taxon>
        <taxon>Bacillati</taxon>
        <taxon>Actinomycetota</taxon>
        <taxon>Actinomycetes</taxon>
        <taxon>Mycobacteriales</taxon>
        <taxon>Nocardiaceae</taxon>
        <taxon>Nocardia</taxon>
    </lineage>
</organism>
<dbReference type="GO" id="GO:0016491">
    <property type="term" value="F:oxidoreductase activity"/>
    <property type="evidence" value="ECO:0007669"/>
    <property type="project" value="UniProtKB-ARBA"/>
</dbReference>
<comment type="similarity">
    <text evidence="1">Belongs to the ornithine cyclodeaminase/mu-crystallin family.</text>
</comment>
<dbReference type="KEGG" id="nah:F5544_27435"/>
<evidence type="ECO:0000313" key="3">
    <source>
        <dbReference type="Proteomes" id="UP000503540"/>
    </source>
</evidence>
<dbReference type="Gene3D" id="3.40.50.720">
    <property type="entry name" value="NAD(P)-binding Rossmann-like Domain"/>
    <property type="match status" value="1"/>
</dbReference>
<dbReference type="Pfam" id="PF02423">
    <property type="entry name" value="OCD_Mu_crystall"/>
    <property type="match status" value="1"/>
</dbReference>
<reference evidence="2 3" key="1">
    <citation type="journal article" date="2019" name="ACS Chem. Biol.">
        <title>Identification and Mobilization of a Cryptic Antibiotic Biosynthesis Gene Locus from a Human-Pathogenic Nocardia Isolate.</title>
        <authorList>
            <person name="Herisse M."/>
            <person name="Ishida K."/>
            <person name="Porter J.L."/>
            <person name="Howden B."/>
            <person name="Hertweck C."/>
            <person name="Stinear T.P."/>
            <person name="Pidot S.J."/>
        </authorList>
    </citation>
    <scope>NUCLEOTIDE SEQUENCE [LARGE SCALE GENOMIC DNA]</scope>
    <source>
        <strain evidence="2 3">AUSMDU00012717</strain>
    </source>
</reference>
<dbReference type="GO" id="GO:0019752">
    <property type="term" value="P:carboxylic acid metabolic process"/>
    <property type="evidence" value="ECO:0007669"/>
    <property type="project" value="UniProtKB-ARBA"/>
</dbReference>
<dbReference type="RefSeq" id="WP_167475890.1">
    <property type="nucleotide sequence ID" value="NZ_CP046172.1"/>
</dbReference>
<gene>
    <name evidence="2" type="ORF">F5544_27435</name>
</gene>
<dbReference type="InterPro" id="IPR036291">
    <property type="entry name" value="NAD(P)-bd_dom_sf"/>
</dbReference>
<accession>A0A6G9YJG9</accession>
<dbReference type="InterPro" id="IPR023401">
    <property type="entry name" value="ODC_N"/>
</dbReference>
<dbReference type="SUPFAM" id="SSF51735">
    <property type="entry name" value="NAD(P)-binding Rossmann-fold domains"/>
    <property type="match status" value="1"/>
</dbReference>
<dbReference type="PANTHER" id="PTHR13812">
    <property type="entry name" value="KETIMINE REDUCTASE MU-CRYSTALLIN"/>
    <property type="match status" value="1"/>
</dbReference>
<dbReference type="GO" id="GO:0005737">
    <property type="term" value="C:cytoplasm"/>
    <property type="evidence" value="ECO:0007669"/>
    <property type="project" value="TreeGrafter"/>
</dbReference>
<name>A0A6G9YJG9_9NOCA</name>
<dbReference type="EMBL" id="CP046172">
    <property type="protein sequence ID" value="QIS13341.1"/>
    <property type="molecule type" value="Genomic_DNA"/>
</dbReference>
<protein>
    <submittedName>
        <fullName evidence="2">Ornithine cyclodeaminase family protein</fullName>
    </submittedName>
</protein>
<dbReference type="InterPro" id="IPR003462">
    <property type="entry name" value="ODC_Mu_crystall"/>
</dbReference>
<dbReference type="Proteomes" id="UP000503540">
    <property type="component" value="Chromosome"/>
</dbReference>
<evidence type="ECO:0000256" key="1">
    <source>
        <dbReference type="ARBA" id="ARBA00008903"/>
    </source>
</evidence>
<sequence>MLVLSGRDVEELLDLDRLVDAVAAAMADLSAGRVSMPDRIGAFVDAPRTGILDMPVYVPSTRSLASKLVSIFPGNSGTELPVRQAVIVAFDPANGAPAALMDATYLTAARTAACSALSAKLLARADATTLAVLGTGAQAREHIRAVARVRPIETIRVAGRNLAAAQALARELADEVGARITATDSWQDALRDADIACGTTYADEPVLRRAWIAPGAHLTSIGYNPRGREIDDETVAEAALFVEDRHAALTATPPNLDIAEPISRGIITAEDIAGTLGELVTGSVEGRTGDEQITLYKSVGVAVQDAAAATLVLAAAREQGRGQQVDL</sequence>
<dbReference type="FunFam" id="3.40.50.720:FF:000311">
    <property type="entry name" value="Ornithine cyclodeaminase"/>
    <property type="match status" value="1"/>
</dbReference>
<dbReference type="PANTHER" id="PTHR13812:SF19">
    <property type="entry name" value="KETIMINE REDUCTASE MU-CRYSTALLIN"/>
    <property type="match status" value="1"/>
</dbReference>